<dbReference type="SUPFAM" id="SSF52833">
    <property type="entry name" value="Thioredoxin-like"/>
    <property type="match status" value="1"/>
</dbReference>
<dbReference type="InterPro" id="IPR036249">
    <property type="entry name" value="Thioredoxin-like_sf"/>
</dbReference>
<feature type="domain" description="FAD-binding" evidence="5">
    <location>
        <begin position="7"/>
        <end position="346"/>
    </location>
</feature>
<keyword evidence="3" id="KW-0285">Flavoprotein</keyword>
<proteinExistence type="inferred from homology"/>
<evidence type="ECO:0000313" key="7">
    <source>
        <dbReference type="Proteomes" id="UP000597444"/>
    </source>
</evidence>
<gene>
    <name evidence="6" type="primary">mhpA_4</name>
    <name evidence="6" type="ORF">KSF_086070</name>
</gene>
<evidence type="ECO:0000256" key="4">
    <source>
        <dbReference type="ARBA" id="ARBA00022827"/>
    </source>
</evidence>
<dbReference type="Proteomes" id="UP000597444">
    <property type="component" value="Unassembled WGS sequence"/>
</dbReference>
<protein>
    <submittedName>
        <fullName evidence="6">3-(3-hydroxyphenyl)propionate hydroxylase</fullName>
    </submittedName>
</protein>
<dbReference type="GO" id="GO:0071949">
    <property type="term" value="F:FAD binding"/>
    <property type="evidence" value="ECO:0007669"/>
    <property type="project" value="InterPro"/>
</dbReference>
<dbReference type="SUPFAM" id="SSF51905">
    <property type="entry name" value="FAD/NAD(P)-binding domain"/>
    <property type="match status" value="1"/>
</dbReference>
<accession>A0A8J3N4Z5</accession>
<evidence type="ECO:0000256" key="1">
    <source>
        <dbReference type="ARBA" id="ARBA00001974"/>
    </source>
</evidence>
<evidence type="ECO:0000256" key="3">
    <source>
        <dbReference type="ARBA" id="ARBA00022630"/>
    </source>
</evidence>
<dbReference type="InterPro" id="IPR002938">
    <property type="entry name" value="FAD-bd"/>
</dbReference>
<evidence type="ECO:0000259" key="5">
    <source>
        <dbReference type="Pfam" id="PF01494"/>
    </source>
</evidence>
<dbReference type="GO" id="GO:0016709">
    <property type="term" value="F:oxidoreductase activity, acting on paired donors, with incorporation or reduction of molecular oxygen, NAD(P)H as one donor, and incorporation of one atom of oxygen"/>
    <property type="evidence" value="ECO:0007669"/>
    <property type="project" value="UniProtKB-ARBA"/>
</dbReference>
<evidence type="ECO:0000256" key="2">
    <source>
        <dbReference type="ARBA" id="ARBA00007801"/>
    </source>
</evidence>
<dbReference type="Gene3D" id="3.30.70.2450">
    <property type="match status" value="1"/>
</dbReference>
<reference evidence="6" key="1">
    <citation type="submission" date="2020-10" db="EMBL/GenBank/DDBJ databases">
        <title>Taxonomic study of unclassified bacteria belonging to the class Ktedonobacteria.</title>
        <authorList>
            <person name="Yabe S."/>
            <person name="Wang C.M."/>
            <person name="Zheng Y."/>
            <person name="Sakai Y."/>
            <person name="Cavaletti L."/>
            <person name="Monciardini P."/>
            <person name="Donadio S."/>
        </authorList>
    </citation>
    <scope>NUCLEOTIDE SEQUENCE</scope>
    <source>
        <strain evidence="6">ID150040</strain>
    </source>
</reference>
<dbReference type="Pfam" id="PF21274">
    <property type="entry name" value="Rng_hyd_C"/>
    <property type="match status" value="1"/>
</dbReference>
<keyword evidence="4" id="KW-0274">FAD</keyword>
<comment type="similarity">
    <text evidence="2">Belongs to the PheA/TfdB FAD monooxygenase family.</text>
</comment>
<sequence length="533" mass="58312">MTDSSFTDVLIVGAGPVGLTLANNLARHSIACRIIDQRKASHNEIRAKGLTPRTEEVFEDLGILEQIHARGSRNRLFRFYERDQLVRDIDPAIDPTNQPTPDAPYRGAFIISQAQTETVLREHLVGQGVHVELDCELVHLTQNADHITALVIHGGKKQTIQARYLVGCDGGHSTVRYLCDFPFLGETLPNEHHLNAGLLVNGLDPAYMHVWADPVQGLFLSPMPHDGIWVFQAAISPEQHDTSLSTFQHIFDERAGLPGVHLSDLRWASIWRPNIRMVKQYRHGRVFLAGDAAHVHSPAGGQGMNTGIQDAYNLGWKLAHVVKGAPDSLLETYQAERLPIAGAVLATTTARHKMWLHQEAASGDGKALIQSISDLLTSKDAIADATQLSITYRGGPLACDLDETIGIRAGDRAPDAPCIPAASSKKVRLFDLFRGPHWTLLTFGDRSLPRLSDVCNAFIAMYTVIHPGVTTGACEHVLIDVDGDVHRFYGVSGDALILVRPDGYVGLAAGKMDQGPILDYLRTILGKGKEEQV</sequence>
<comment type="caution">
    <text evidence="6">The sequence shown here is derived from an EMBL/GenBank/DDBJ whole genome shotgun (WGS) entry which is preliminary data.</text>
</comment>
<evidence type="ECO:0000313" key="6">
    <source>
        <dbReference type="EMBL" id="GHO98559.1"/>
    </source>
</evidence>
<comment type="cofactor">
    <cofactor evidence="1">
        <name>FAD</name>
        <dbReference type="ChEBI" id="CHEBI:57692"/>
    </cofactor>
</comment>
<dbReference type="InterPro" id="IPR036188">
    <property type="entry name" value="FAD/NAD-bd_sf"/>
</dbReference>
<dbReference type="RefSeq" id="WP_220209276.1">
    <property type="nucleotide sequence ID" value="NZ_BNJK01000002.1"/>
</dbReference>
<dbReference type="AlphaFoldDB" id="A0A8J3N4Z5"/>
<keyword evidence="7" id="KW-1185">Reference proteome</keyword>
<dbReference type="PANTHER" id="PTHR43004">
    <property type="entry name" value="TRK SYSTEM POTASSIUM UPTAKE PROTEIN"/>
    <property type="match status" value="1"/>
</dbReference>
<dbReference type="InterPro" id="IPR050641">
    <property type="entry name" value="RIFMO-like"/>
</dbReference>
<dbReference type="Gene3D" id="3.40.30.120">
    <property type="match status" value="1"/>
</dbReference>
<dbReference type="Gene3D" id="3.50.50.60">
    <property type="entry name" value="FAD/NAD(P)-binding domain"/>
    <property type="match status" value="1"/>
</dbReference>
<organism evidence="6 7">
    <name type="scientific">Reticulibacter mediterranei</name>
    <dbReference type="NCBI Taxonomy" id="2778369"/>
    <lineage>
        <taxon>Bacteria</taxon>
        <taxon>Bacillati</taxon>
        <taxon>Chloroflexota</taxon>
        <taxon>Ktedonobacteria</taxon>
        <taxon>Ktedonobacterales</taxon>
        <taxon>Reticulibacteraceae</taxon>
        <taxon>Reticulibacter</taxon>
    </lineage>
</organism>
<dbReference type="PANTHER" id="PTHR43004:SF19">
    <property type="entry name" value="BINDING MONOOXYGENASE, PUTATIVE (JCVI)-RELATED"/>
    <property type="match status" value="1"/>
</dbReference>
<name>A0A8J3N4Z5_9CHLR</name>
<dbReference type="PRINTS" id="PR00420">
    <property type="entry name" value="RNGMNOXGNASE"/>
</dbReference>
<dbReference type="NCBIfam" id="NF004832">
    <property type="entry name" value="PRK06184.1"/>
    <property type="match status" value="1"/>
</dbReference>
<dbReference type="EMBL" id="BNJK01000002">
    <property type="protein sequence ID" value="GHO98559.1"/>
    <property type="molecule type" value="Genomic_DNA"/>
</dbReference>
<dbReference type="Pfam" id="PF01494">
    <property type="entry name" value="FAD_binding_3"/>
    <property type="match status" value="1"/>
</dbReference>